<sequence length="250" mass="24323">MLTLSTTLALTLLPCLALGASFQVQVGANGGLEYNPSSITATDGDTVVFTFNPKNHTVTQTSFASPCAPLAGGFDTGFIPLPSGSTTKTYTIPSGTGTSPLWFSCAQATHCQQGMVFAINPPASNHTFDAFKANAQGPAGVATVASTAAAATNTLGSHDPATASGSVFSAASVQDGATGSVTNADVPTTTPTASVPTGGAGAGNGSGSGAGGATPTGAKTGGAVKSTAGVRDAALTVGAVFFAFNFMAFV</sequence>
<evidence type="ECO:0000256" key="2">
    <source>
        <dbReference type="SAM" id="SignalP"/>
    </source>
</evidence>
<dbReference type="SUPFAM" id="SSF49503">
    <property type="entry name" value="Cupredoxins"/>
    <property type="match status" value="1"/>
</dbReference>
<dbReference type="AlphaFoldDB" id="A0A409X5E4"/>
<organism evidence="3 4">
    <name type="scientific">Psilocybe cyanescens</name>
    <dbReference type="NCBI Taxonomy" id="93625"/>
    <lineage>
        <taxon>Eukaryota</taxon>
        <taxon>Fungi</taxon>
        <taxon>Dikarya</taxon>
        <taxon>Basidiomycota</taxon>
        <taxon>Agaricomycotina</taxon>
        <taxon>Agaricomycetes</taxon>
        <taxon>Agaricomycetidae</taxon>
        <taxon>Agaricales</taxon>
        <taxon>Agaricineae</taxon>
        <taxon>Strophariaceae</taxon>
        <taxon>Psilocybe</taxon>
    </lineage>
</organism>
<dbReference type="STRING" id="93625.A0A409X5E4"/>
<keyword evidence="4" id="KW-1185">Reference proteome</keyword>
<evidence type="ECO:0000313" key="4">
    <source>
        <dbReference type="Proteomes" id="UP000283269"/>
    </source>
</evidence>
<dbReference type="InParanoid" id="A0A409X5E4"/>
<dbReference type="Proteomes" id="UP000283269">
    <property type="component" value="Unassembled WGS sequence"/>
</dbReference>
<keyword evidence="2" id="KW-0732">Signal</keyword>
<feature type="compositionally biased region" description="Low complexity" evidence="1">
    <location>
        <begin position="186"/>
        <end position="197"/>
    </location>
</feature>
<gene>
    <name evidence="3" type="ORF">CVT25_001521</name>
</gene>
<dbReference type="InterPro" id="IPR052953">
    <property type="entry name" value="Ser-rich/MCO-related"/>
</dbReference>
<dbReference type="Gene3D" id="2.60.40.420">
    <property type="entry name" value="Cupredoxins - blue copper proteins"/>
    <property type="match status" value="1"/>
</dbReference>
<comment type="caution">
    <text evidence="3">The sequence shown here is derived from an EMBL/GenBank/DDBJ whole genome shotgun (WGS) entry which is preliminary data.</text>
</comment>
<protein>
    <recommendedName>
        <fullName evidence="5">Phytocyanin domain-containing protein</fullName>
    </recommendedName>
</protein>
<evidence type="ECO:0008006" key="5">
    <source>
        <dbReference type="Google" id="ProtNLM"/>
    </source>
</evidence>
<dbReference type="PANTHER" id="PTHR34883">
    <property type="entry name" value="SERINE-RICH PROTEIN, PUTATIVE-RELATED-RELATED"/>
    <property type="match status" value="1"/>
</dbReference>
<dbReference type="InterPro" id="IPR008972">
    <property type="entry name" value="Cupredoxin"/>
</dbReference>
<dbReference type="OrthoDB" id="1921208at2759"/>
<evidence type="ECO:0000313" key="3">
    <source>
        <dbReference type="EMBL" id="PPQ85999.1"/>
    </source>
</evidence>
<reference evidence="3 4" key="1">
    <citation type="journal article" date="2018" name="Evol. Lett.">
        <title>Horizontal gene cluster transfer increased hallucinogenic mushroom diversity.</title>
        <authorList>
            <person name="Reynolds H.T."/>
            <person name="Vijayakumar V."/>
            <person name="Gluck-Thaler E."/>
            <person name="Korotkin H.B."/>
            <person name="Matheny P.B."/>
            <person name="Slot J.C."/>
        </authorList>
    </citation>
    <scope>NUCLEOTIDE SEQUENCE [LARGE SCALE GENOMIC DNA]</scope>
    <source>
        <strain evidence="3 4">2631</strain>
    </source>
</reference>
<feature type="signal peptide" evidence="2">
    <location>
        <begin position="1"/>
        <end position="19"/>
    </location>
</feature>
<feature type="region of interest" description="Disordered" evidence="1">
    <location>
        <begin position="178"/>
        <end position="223"/>
    </location>
</feature>
<feature type="compositionally biased region" description="Gly residues" evidence="1">
    <location>
        <begin position="198"/>
        <end position="214"/>
    </location>
</feature>
<dbReference type="PANTHER" id="PTHR34883:SF15">
    <property type="entry name" value="EXTRACELLULAR SERINE-RICH PROTEIN"/>
    <property type="match status" value="1"/>
</dbReference>
<name>A0A409X5E4_PSICY</name>
<dbReference type="EMBL" id="NHYD01002582">
    <property type="protein sequence ID" value="PPQ85999.1"/>
    <property type="molecule type" value="Genomic_DNA"/>
</dbReference>
<evidence type="ECO:0000256" key="1">
    <source>
        <dbReference type="SAM" id="MobiDB-lite"/>
    </source>
</evidence>
<accession>A0A409X5E4</accession>
<feature type="chain" id="PRO_5019385717" description="Phytocyanin domain-containing protein" evidence="2">
    <location>
        <begin position="20"/>
        <end position="250"/>
    </location>
</feature>
<proteinExistence type="predicted"/>